<dbReference type="EMBL" id="BGPR01000051">
    <property type="protein sequence ID" value="GBL86984.1"/>
    <property type="molecule type" value="Genomic_DNA"/>
</dbReference>
<evidence type="ECO:0000313" key="1">
    <source>
        <dbReference type="EMBL" id="GBL86984.1"/>
    </source>
</evidence>
<organism evidence="1 2">
    <name type="scientific">Araneus ventricosus</name>
    <name type="common">Orbweaver spider</name>
    <name type="synonym">Epeira ventricosa</name>
    <dbReference type="NCBI Taxonomy" id="182803"/>
    <lineage>
        <taxon>Eukaryota</taxon>
        <taxon>Metazoa</taxon>
        <taxon>Ecdysozoa</taxon>
        <taxon>Arthropoda</taxon>
        <taxon>Chelicerata</taxon>
        <taxon>Arachnida</taxon>
        <taxon>Araneae</taxon>
        <taxon>Araneomorphae</taxon>
        <taxon>Entelegynae</taxon>
        <taxon>Araneoidea</taxon>
        <taxon>Araneidae</taxon>
        <taxon>Araneus</taxon>
    </lineage>
</organism>
<evidence type="ECO:0000313" key="2">
    <source>
        <dbReference type="Proteomes" id="UP000499080"/>
    </source>
</evidence>
<proteinExistence type="predicted"/>
<sequence length="116" mass="13539">MYKEVIDDYLRKGIAEEGLNNPEQILFYFPHQDVLKENNITTKLRAVFDASAHSVDAQSLFVSWTKSQSRIIRNMANFRLHQIAFTADIEQAFLQIMPDQRDAVRLNEESETNYKT</sequence>
<accession>A0A4Y2B7E3</accession>
<dbReference type="OrthoDB" id="7867520at2759"/>
<reference evidence="1 2" key="1">
    <citation type="journal article" date="2019" name="Sci. Rep.">
        <title>Orb-weaving spider Araneus ventricosus genome elucidates the spidroin gene catalogue.</title>
        <authorList>
            <person name="Kono N."/>
            <person name="Nakamura H."/>
            <person name="Ohtoshi R."/>
            <person name="Moran D.A.P."/>
            <person name="Shinohara A."/>
            <person name="Yoshida Y."/>
            <person name="Fujiwara M."/>
            <person name="Mori M."/>
            <person name="Tomita M."/>
            <person name="Arakawa K."/>
        </authorList>
    </citation>
    <scope>NUCLEOTIDE SEQUENCE [LARGE SCALE GENOMIC DNA]</scope>
</reference>
<comment type="caution">
    <text evidence="1">The sequence shown here is derived from an EMBL/GenBank/DDBJ whole genome shotgun (WGS) entry which is preliminary data.</text>
</comment>
<keyword evidence="2" id="KW-1185">Reference proteome</keyword>
<protein>
    <recommendedName>
        <fullName evidence="3">Reverse transcriptase domain-containing protein</fullName>
    </recommendedName>
</protein>
<evidence type="ECO:0008006" key="3">
    <source>
        <dbReference type="Google" id="ProtNLM"/>
    </source>
</evidence>
<gene>
    <name evidence="1" type="ORF">AVEN_218706_1</name>
</gene>
<name>A0A4Y2B7E3_ARAVE</name>
<dbReference type="AlphaFoldDB" id="A0A4Y2B7E3"/>
<dbReference type="Proteomes" id="UP000499080">
    <property type="component" value="Unassembled WGS sequence"/>
</dbReference>